<evidence type="ECO:0000313" key="11">
    <source>
        <dbReference type="Proteomes" id="UP001347796"/>
    </source>
</evidence>
<dbReference type="GO" id="GO:0046464">
    <property type="term" value="P:acylglycerol catabolic process"/>
    <property type="evidence" value="ECO:0007669"/>
    <property type="project" value="TreeGrafter"/>
</dbReference>
<proteinExistence type="predicted"/>
<organism evidence="10 11">
    <name type="scientific">Patella caerulea</name>
    <name type="common">Rayed Mediterranean limpet</name>
    <dbReference type="NCBI Taxonomy" id="87958"/>
    <lineage>
        <taxon>Eukaryota</taxon>
        <taxon>Metazoa</taxon>
        <taxon>Spiralia</taxon>
        <taxon>Lophotrochozoa</taxon>
        <taxon>Mollusca</taxon>
        <taxon>Gastropoda</taxon>
        <taxon>Patellogastropoda</taxon>
        <taxon>Patelloidea</taxon>
        <taxon>Patellidae</taxon>
        <taxon>Patella</taxon>
    </lineage>
</organism>
<evidence type="ECO:0000256" key="7">
    <source>
        <dbReference type="ARBA" id="ARBA00049568"/>
    </source>
</evidence>
<dbReference type="PANTHER" id="PTHR43798">
    <property type="entry name" value="MONOACYLGLYCEROL LIPASE"/>
    <property type="match status" value="1"/>
</dbReference>
<name>A0AAN8JBI2_PATCE</name>
<feature type="transmembrane region" description="Helical" evidence="8">
    <location>
        <begin position="6"/>
        <end position="27"/>
    </location>
</feature>
<comment type="catalytic activity">
    <reaction evidence="1">
        <text>Hydrolyzes glycerol monoesters of long-chain fatty acids.</text>
        <dbReference type="EC" id="3.1.1.23"/>
    </reaction>
</comment>
<comment type="subcellular location">
    <subcellularLocation>
        <location evidence="3">Late endosome membrane</location>
        <topology evidence="3">Single-pass type II membrane protein</topology>
    </subcellularLocation>
    <subcellularLocation>
        <location evidence="4">Lysosome membrane</location>
        <topology evidence="4">Single-pass type II membrane protein</topology>
    </subcellularLocation>
    <subcellularLocation>
        <location evidence="5">Mitochondrion membrane</location>
        <topology evidence="5">Single-pass type II membrane protein</topology>
    </subcellularLocation>
</comment>
<gene>
    <name evidence="10" type="ORF">SNE40_013389</name>
</gene>
<dbReference type="InterPro" id="IPR022742">
    <property type="entry name" value="Hydrolase_4"/>
</dbReference>
<dbReference type="InterPro" id="IPR050266">
    <property type="entry name" value="AB_hydrolase_sf"/>
</dbReference>
<dbReference type="AlphaFoldDB" id="A0AAN8JBI2"/>
<keyword evidence="8" id="KW-1133">Transmembrane helix</keyword>
<evidence type="ECO:0000256" key="1">
    <source>
        <dbReference type="ARBA" id="ARBA00001613"/>
    </source>
</evidence>
<dbReference type="InterPro" id="IPR000073">
    <property type="entry name" value="AB_hydrolase_1"/>
</dbReference>
<dbReference type="EC" id="3.1.1.23" evidence="2"/>
<protein>
    <recommendedName>
        <fullName evidence="2">acylglycerol lipase</fullName>
        <ecNumber evidence="2">3.1.1.23</ecNumber>
    </recommendedName>
</protein>
<dbReference type="PRINTS" id="PR00111">
    <property type="entry name" value="ABHYDROLASE"/>
</dbReference>
<evidence type="ECO:0000259" key="9">
    <source>
        <dbReference type="Pfam" id="PF12146"/>
    </source>
</evidence>
<keyword evidence="8" id="KW-0812">Transmembrane</keyword>
<evidence type="ECO:0000256" key="5">
    <source>
        <dbReference type="ARBA" id="ARBA00046308"/>
    </source>
</evidence>
<sequence>MWQYIIYSSSAVLVSMVTGAVALFFISPKHVIYWLMRLDAKRSGMNVKYIKNKDFTYCYAERGVKQKDKLTILAVHGFTGSKEQYLQFFKKLPSDVHLIAVDLPGHGLTSTPGEGDKLGIEYLVQHVHKFVKLMKLDKEPFHLVGASLGGAIVGLYTAEYPETVASLSLICPAMKTPQHSLFTRTIEECILNGIEKTEMKDCPLIPETSAAAQNMLDICLYNKKNINTQILQGLVDLRKPKNPFFLQLFKALASEHSTTLLEEKARKITVPTQIVWGKHDEVGHTQIVWGKHDEVGHTQIVWGKHDEIIDMSGVDVLKELLPNCQQVDIIEKCGHSITLDRPGSLVKAILTFRGEYQKKS</sequence>
<accession>A0AAN8JBI2</accession>
<evidence type="ECO:0000256" key="4">
    <source>
        <dbReference type="ARBA" id="ARBA00037874"/>
    </source>
</evidence>
<dbReference type="Proteomes" id="UP001347796">
    <property type="component" value="Unassembled WGS sequence"/>
</dbReference>
<comment type="catalytic activity">
    <reaction evidence="6">
        <text>1-dodecanoylglycerol + H2O = dodecanoate + glycerol + H(+)</text>
        <dbReference type="Rhea" id="RHEA:44316"/>
        <dbReference type="ChEBI" id="CHEBI:15377"/>
        <dbReference type="ChEBI" id="CHEBI:15378"/>
        <dbReference type="ChEBI" id="CHEBI:17754"/>
        <dbReference type="ChEBI" id="CHEBI:18262"/>
        <dbReference type="ChEBI" id="CHEBI:75539"/>
    </reaction>
</comment>
<dbReference type="EMBL" id="JAZGQO010000010">
    <property type="protein sequence ID" value="KAK6174812.1"/>
    <property type="molecule type" value="Genomic_DNA"/>
</dbReference>
<dbReference type="GO" id="GO:0047372">
    <property type="term" value="F:monoacylglycerol lipase activity"/>
    <property type="evidence" value="ECO:0007669"/>
    <property type="project" value="UniProtKB-EC"/>
</dbReference>
<evidence type="ECO:0000256" key="3">
    <source>
        <dbReference type="ARBA" id="ARBA00037797"/>
    </source>
</evidence>
<keyword evidence="8" id="KW-0472">Membrane</keyword>
<evidence type="ECO:0000256" key="8">
    <source>
        <dbReference type="SAM" id="Phobius"/>
    </source>
</evidence>
<dbReference type="InterPro" id="IPR029058">
    <property type="entry name" value="AB_hydrolase_fold"/>
</dbReference>
<dbReference type="SUPFAM" id="SSF53474">
    <property type="entry name" value="alpha/beta-Hydrolases"/>
    <property type="match status" value="1"/>
</dbReference>
<dbReference type="PANTHER" id="PTHR43798:SF5">
    <property type="entry name" value="MONOACYLGLYCEROL LIPASE ABHD6"/>
    <property type="match status" value="1"/>
</dbReference>
<dbReference type="GO" id="GO:0031902">
    <property type="term" value="C:late endosome membrane"/>
    <property type="evidence" value="ECO:0007669"/>
    <property type="project" value="UniProtKB-SubCell"/>
</dbReference>
<reference evidence="10 11" key="1">
    <citation type="submission" date="2024-01" db="EMBL/GenBank/DDBJ databases">
        <title>The genome of the rayed Mediterranean limpet Patella caerulea (Linnaeus, 1758).</title>
        <authorList>
            <person name="Anh-Thu Weber A."/>
            <person name="Halstead-Nussloch G."/>
        </authorList>
    </citation>
    <scope>NUCLEOTIDE SEQUENCE [LARGE SCALE GENOMIC DNA]</scope>
    <source>
        <strain evidence="10">AATW-2023a</strain>
        <tissue evidence="10">Whole specimen</tissue>
    </source>
</reference>
<evidence type="ECO:0000313" key="10">
    <source>
        <dbReference type="EMBL" id="KAK6174812.1"/>
    </source>
</evidence>
<dbReference type="Gene3D" id="3.40.50.1820">
    <property type="entry name" value="alpha/beta hydrolase"/>
    <property type="match status" value="2"/>
</dbReference>
<comment type="caution">
    <text evidence="10">The sequence shown here is derived from an EMBL/GenBank/DDBJ whole genome shotgun (WGS) entry which is preliminary data.</text>
</comment>
<dbReference type="GO" id="GO:0005765">
    <property type="term" value="C:lysosomal membrane"/>
    <property type="evidence" value="ECO:0007669"/>
    <property type="project" value="UniProtKB-SubCell"/>
</dbReference>
<evidence type="ECO:0000256" key="2">
    <source>
        <dbReference type="ARBA" id="ARBA00013254"/>
    </source>
</evidence>
<keyword evidence="11" id="KW-1185">Reference proteome</keyword>
<dbReference type="GO" id="GO:0031966">
    <property type="term" value="C:mitochondrial membrane"/>
    <property type="evidence" value="ECO:0007669"/>
    <property type="project" value="UniProtKB-SubCell"/>
</dbReference>
<comment type="function">
    <text evidence="7">Lipase that preferentially hydrolysis medium-chain saturated monoacylglycerols including 2-arachidonoylglycerol. Through 2-arachidonoylglycerol degradation may regulate endocannabinoid signaling pathways. Also has a lysophosphatidyl lipase activity with a preference for lysophosphatidylglycerol among other lysophospholipids. Also able to degrade bis(monoacylglycero)phosphate (BMP) and constitutes the major enzyme for BMP catabolism. BMP, also known as lysobisphosphatidic acid, is enriched in late endosomes and lysosomes and plays a key role in the formation of intraluminal vesicles and in lipid sorting.</text>
</comment>
<dbReference type="Pfam" id="PF12146">
    <property type="entry name" value="Hydrolase_4"/>
    <property type="match status" value="1"/>
</dbReference>
<evidence type="ECO:0000256" key="6">
    <source>
        <dbReference type="ARBA" id="ARBA00047662"/>
    </source>
</evidence>
<feature type="domain" description="Serine aminopeptidase S33" evidence="9">
    <location>
        <begin position="68"/>
        <end position="286"/>
    </location>
</feature>